<evidence type="ECO:0000313" key="5">
    <source>
        <dbReference type="EMBL" id="SES66973.1"/>
    </source>
</evidence>
<reference evidence="6" key="1">
    <citation type="submission" date="2016-10" db="EMBL/GenBank/DDBJ databases">
        <authorList>
            <person name="Varghese N."/>
            <person name="Submissions S."/>
        </authorList>
    </citation>
    <scope>NUCLEOTIDE SEQUENCE [LARGE SCALE GENOMIC DNA]</scope>
    <source>
        <strain evidence="6">DSM 13577</strain>
    </source>
</reference>
<organism evidence="5 6">
    <name type="scientific">Anaerobranca gottschalkii DSM 13577</name>
    <dbReference type="NCBI Taxonomy" id="1120990"/>
    <lineage>
        <taxon>Bacteria</taxon>
        <taxon>Bacillati</taxon>
        <taxon>Bacillota</taxon>
        <taxon>Clostridia</taxon>
        <taxon>Eubacteriales</taxon>
        <taxon>Proteinivoracaceae</taxon>
        <taxon>Anaerobranca</taxon>
    </lineage>
</organism>
<keyword evidence="3 5" id="KW-0067">ATP-binding</keyword>
<dbReference type="GO" id="GO:0022857">
    <property type="term" value="F:transmembrane transporter activity"/>
    <property type="evidence" value="ECO:0007669"/>
    <property type="project" value="TreeGrafter"/>
</dbReference>
<evidence type="ECO:0000313" key="6">
    <source>
        <dbReference type="Proteomes" id="UP000243819"/>
    </source>
</evidence>
<evidence type="ECO:0000259" key="4">
    <source>
        <dbReference type="PROSITE" id="PS50893"/>
    </source>
</evidence>
<evidence type="ECO:0000256" key="1">
    <source>
        <dbReference type="ARBA" id="ARBA00022448"/>
    </source>
</evidence>
<dbReference type="PANTHER" id="PTHR24220:SF86">
    <property type="entry name" value="ABC TRANSPORTER ABCH.1"/>
    <property type="match status" value="1"/>
</dbReference>
<evidence type="ECO:0000256" key="3">
    <source>
        <dbReference type="ARBA" id="ARBA00022840"/>
    </source>
</evidence>
<feature type="domain" description="ABC transporter" evidence="4">
    <location>
        <begin position="2"/>
        <end position="217"/>
    </location>
</feature>
<dbReference type="InterPro" id="IPR017911">
    <property type="entry name" value="MacB-like_ATP-bd"/>
</dbReference>
<dbReference type="InterPro" id="IPR027417">
    <property type="entry name" value="P-loop_NTPase"/>
</dbReference>
<dbReference type="RefSeq" id="WP_091348285.1">
    <property type="nucleotide sequence ID" value="NZ_FOIF01000002.1"/>
</dbReference>
<dbReference type="Proteomes" id="UP000243819">
    <property type="component" value="Unassembled WGS sequence"/>
</dbReference>
<dbReference type="GO" id="GO:0005886">
    <property type="term" value="C:plasma membrane"/>
    <property type="evidence" value="ECO:0007669"/>
    <property type="project" value="TreeGrafter"/>
</dbReference>
<dbReference type="STRING" id="1120990.SAMN03080614_1002132"/>
<protein>
    <submittedName>
        <fullName evidence="5">Putative ABC transport system ATP-binding protein</fullName>
    </submittedName>
</protein>
<dbReference type="InterPro" id="IPR003593">
    <property type="entry name" value="AAA+_ATPase"/>
</dbReference>
<dbReference type="InterPro" id="IPR003439">
    <property type="entry name" value="ABC_transporter-like_ATP-bd"/>
</dbReference>
<dbReference type="CDD" id="cd03255">
    <property type="entry name" value="ABC_MJ0796_LolCDE_FtsE"/>
    <property type="match status" value="1"/>
</dbReference>
<evidence type="ECO:0000256" key="2">
    <source>
        <dbReference type="ARBA" id="ARBA00022741"/>
    </source>
</evidence>
<dbReference type="GO" id="GO:0016887">
    <property type="term" value="F:ATP hydrolysis activity"/>
    <property type="evidence" value="ECO:0007669"/>
    <property type="project" value="InterPro"/>
</dbReference>
<accession>A0A1H9YES3</accession>
<name>A0A1H9YES3_9FIRM</name>
<dbReference type="EMBL" id="FOIF01000002">
    <property type="protein sequence ID" value="SES66973.1"/>
    <property type="molecule type" value="Genomic_DNA"/>
</dbReference>
<dbReference type="SUPFAM" id="SSF52540">
    <property type="entry name" value="P-loop containing nucleoside triphosphate hydrolases"/>
    <property type="match status" value="1"/>
</dbReference>
<keyword evidence="2" id="KW-0547">Nucleotide-binding</keyword>
<dbReference type="AlphaFoldDB" id="A0A1H9YES3"/>
<keyword evidence="6" id="KW-1185">Reference proteome</keyword>
<gene>
    <name evidence="5" type="ORF">SAMN03080614_1002132</name>
</gene>
<dbReference type="SMART" id="SM00382">
    <property type="entry name" value="AAA"/>
    <property type="match status" value="1"/>
</dbReference>
<dbReference type="PANTHER" id="PTHR24220">
    <property type="entry name" value="IMPORT ATP-BINDING PROTEIN"/>
    <property type="match status" value="1"/>
</dbReference>
<dbReference type="PROSITE" id="PS50893">
    <property type="entry name" value="ABC_TRANSPORTER_2"/>
    <property type="match status" value="1"/>
</dbReference>
<proteinExistence type="predicted"/>
<dbReference type="PROSITE" id="PS00211">
    <property type="entry name" value="ABC_TRANSPORTER_1"/>
    <property type="match status" value="1"/>
</dbReference>
<dbReference type="Gene3D" id="3.40.50.300">
    <property type="entry name" value="P-loop containing nucleotide triphosphate hydrolases"/>
    <property type="match status" value="1"/>
</dbReference>
<dbReference type="InterPro" id="IPR017871">
    <property type="entry name" value="ABC_transporter-like_CS"/>
</dbReference>
<sequence>MIELVGINKSYPQKKDVLKDISLRIPEKSFVSIMGKSGSGKTTLLNILGLIDSFSKGKYLFYGKDISKLNSSHLAHVRNQNIGFVFQAYNLIPGMSVYENVMLPHLYSRQRINQGHIERIHFLLKRFNLTDLKDKDVNLLSGGEKQRVSLCRALTLNPNLIIADEPTGNLDNENTQIVMDYFKELNMDGKTIIIVTHDINVAQQATTRFFLEEGVLLK</sequence>
<dbReference type="OrthoDB" id="9802264at2"/>
<keyword evidence="1" id="KW-0813">Transport</keyword>
<dbReference type="Pfam" id="PF00005">
    <property type="entry name" value="ABC_tran"/>
    <property type="match status" value="1"/>
</dbReference>
<dbReference type="GO" id="GO:0005524">
    <property type="term" value="F:ATP binding"/>
    <property type="evidence" value="ECO:0007669"/>
    <property type="project" value="UniProtKB-KW"/>
</dbReference>
<dbReference type="InterPro" id="IPR015854">
    <property type="entry name" value="ABC_transpr_LolD-like"/>
</dbReference>